<dbReference type="EMBL" id="CP038267">
    <property type="protein sequence ID" value="QBR91813.1"/>
    <property type="molecule type" value="Genomic_DNA"/>
</dbReference>
<evidence type="ECO:0000313" key="3">
    <source>
        <dbReference type="Proteomes" id="UP000294894"/>
    </source>
</evidence>
<gene>
    <name evidence="2" type="ORF">EXE57_05650</name>
</gene>
<keyword evidence="1" id="KW-0732">Signal</keyword>
<dbReference type="InterPro" id="IPR011050">
    <property type="entry name" value="Pectin_lyase_fold/virulence"/>
</dbReference>
<evidence type="ECO:0000313" key="2">
    <source>
        <dbReference type="EMBL" id="QBR91813.1"/>
    </source>
</evidence>
<dbReference type="OrthoDB" id="3403180at2"/>
<dbReference type="SUPFAM" id="SSF51126">
    <property type="entry name" value="Pectin lyase-like"/>
    <property type="match status" value="2"/>
</dbReference>
<sequence length="538" mass="55371">MSTRKNIAVLALAVAQTAAWTSLPVLAAPQARQSACVAAEACYDTLAEALEASEAGDTVRLSAGTFTGGVTIDHSVRLVGAGSARTMIKGGGPVITVTSTRARRPAVLISRLTVTGGVSHGDGVNAYGGGIFVAPVEVEDDLEPGAHLTLDRVTVTRNRTAPTTTSPSPSGVKCPDGDCPYAGSYGGGIGSFGDLTIRRSRITDNTAGGRASDAMGGGIYSELGDVRVLGSQVNANRAHPAEMEIGRFAEGGGIFVHSGTLQVRRSHVDRNRADLVTGWPVEAQGEPIDINAHAGGVHAGEHVPTLVVDSTVNHNVARAIDPVGQPLAFDAGMLTHLSRLIMRNSEVSYNKIIVDAATTEDVAPVGSALEVNQESTITGSKIVGNSVRVNSDHGVAVATSGLAVYDFTETGNPGLVVVRDTTISGNTAVATSKTGSASVVGAGLFNNTLLRIEDSHIRDNQGAASAPDASAQGGGVWNGVFLSGPPVELTLVRSKVVRNALTVTSGGERQGGGIYNSETLELRQTRVLDNRPDQCFGC</sequence>
<name>A0A4P7GIX2_9ACTN</name>
<dbReference type="RefSeq" id="WP_135074835.1">
    <property type="nucleotide sequence ID" value="NZ_CP038267.1"/>
</dbReference>
<dbReference type="Proteomes" id="UP000294894">
    <property type="component" value="Chromosome"/>
</dbReference>
<feature type="chain" id="PRO_5020431109" description="Right handed beta helix domain-containing protein" evidence="1">
    <location>
        <begin position="28"/>
        <end position="538"/>
    </location>
</feature>
<organism evidence="2 3">
    <name type="scientific">Nocardioides euryhalodurans</name>
    <dbReference type="NCBI Taxonomy" id="2518370"/>
    <lineage>
        <taxon>Bacteria</taxon>
        <taxon>Bacillati</taxon>
        <taxon>Actinomycetota</taxon>
        <taxon>Actinomycetes</taxon>
        <taxon>Propionibacteriales</taxon>
        <taxon>Nocardioidaceae</taxon>
        <taxon>Nocardioides</taxon>
    </lineage>
</organism>
<dbReference type="InterPro" id="IPR006626">
    <property type="entry name" value="PbH1"/>
</dbReference>
<evidence type="ECO:0008006" key="4">
    <source>
        <dbReference type="Google" id="ProtNLM"/>
    </source>
</evidence>
<dbReference type="Gene3D" id="2.160.20.10">
    <property type="entry name" value="Single-stranded right-handed beta-helix, Pectin lyase-like"/>
    <property type="match status" value="1"/>
</dbReference>
<dbReference type="InterPro" id="IPR012334">
    <property type="entry name" value="Pectin_lyas_fold"/>
</dbReference>
<reference evidence="2 3" key="1">
    <citation type="submission" date="2019-03" db="EMBL/GenBank/DDBJ databases">
        <title>Three New Species of Nocardioides, Nocardioides euryhalodurans sp. nov., Nocardioides seonyuensis sp. nov. and Nocardioides eburneoflavus sp. nov., Iolated from Soil.</title>
        <authorList>
            <person name="Roh S.G."/>
            <person name="Lee C."/>
            <person name="Kim M.-K."/>
            <person name="Kim S.B."/>
        </authorList>
    </citation>
    <scope>NUCLEOTIDE SEQUENCE [LARGE SCALE GENOMIC DNA]</scope>
    <source>
        <strain evidence="2 3">MMS17-SY117</strain>
    </source>
</reference>
<dbReference type="KEGG" id="noy:EXE57_05650"/>
<dbReference type="AlphaFoldDB" id="A0A4P7GIX2"/>
<feature type="signal peptide" evidence="1">
    <location>
        <begin position="1"/>
        <end position="27"/>
    </location>
</feature>
<protein>
    <recommendedName>
        <fullName evidence="4">Right handed beta helix domain-containing protein</fullName>
    </recommendedName>
</protein>
<proteinExistence type="predicted"/>
<dbReference type="SMART" id="SM00710">
    <property type="entry name" value="PbH1"/>
    <property type="match status" value="5"/>
</dbReference>
<evidence type="ECO:0000256" key="1">
    <source>
        <dbReference type="SAM" id="SignalP"/>
    </source>
</evidence>
<accession>A0A4P7GIX2</accession>
<keyword evidence="3" id="KW-1185">Reference proteome</keyword>